<sequence>MYKPSGDRSILAFEENRVLALKAAGRFTVNDAENMELTGAVSSGPGSRSDWDLSTMHYDGIDSSTSTLRVSKWQSNMSMNW</sequence>
<gene>
    <name evidence="1" type="ORF">CFAM422_006462</name>
</gene>
<evidence type="ECO:0000313" key="2">
    <source>
        <dbReference type="Proteomes" id="UP000801864"/>
    </source>
</evidence>
<keyword evidence="2" id="KW-1185">Reference proteome</keyword>
<dbReference type="EMBL" id="QLNT01000010">
    <property type="protein sequence ID" value="KAF3071373.1"/>
    <property type="molecule type" value="Genomic_DNA"/>
</dbReference>
<dbReference type="Proteomes" id="UP000801864">
    <property type="component" value="Unassembled WGS sequence"/>
</dbReference>
<evidence type="ECO:0000313" key="1">
    <source>
        <dbReference type="EMBL" id="KAF3071373.1"/>
    </source>
</evidence>
<name>A0A9P5CE80_9HYPO</name>
<organism evidence="1 2">
    <name type="scientific">Trichoderma lentiforme</name>
    <dbReference type="NCBI Taxonomy" id="1567552"/>
    <lineage>
        <taxon>Eukaryota</taxon>
        <taxon>Fungi</taxon>
        <taxon>Dikarya</taxon>
        <taxon>Ascomycota</taxon>
        <taxon>Pezizomycotina</taxon>
        <taxon>Sordariomycetes</taxon>
        <taxon>Hypocreomycetidae</taxon>
        <taxon>Hypocreales</taxon>
        <taxon>Hypocreaceae</taxon>
        <taxon>Trichoderma</taxon>
    </lineage>
</organism>
<proteinExistence type="predicted"/>
<dbReference type="AlphaFoldDB" id="A0A9P5CE80"/>
<accession>A0A9P5CE80</accession>
<reference evidence="1 2" key="1">
    <citation type="submission" date="2018-06" db="EMBL/GenBank/DDBJ databases">
        <title>Genome analysis of cellulolytic fungus Trichoderma lentiforme CFAM-422.</title>
        <authorList>
            <person name="Steindorff A.S."/>
            <person name="Formighieri E.F."/>
            <person name="Midorikawa G.E.O."/>
            <person name="Tamietti M.S."/>
            <person name="Ramos E.Z."/>
            <person name="Silva A.S."/>
            <person name="Bon E.P.S."/>
            <person name="Mendes T.D."/>
            <person name="Damaso M.C.T."/>
            <person name="Favaro L.C.L."/>
        </authorList>
    </citation>
    <scope>NUCLEOTIDE SEQUENCE [LARGE SCALE GENOMIC DNA]</scope>
    <source>
        <strain evidence="1 2">CFAM-422</strain>
    </source>
</reference>
<comment type="caution">
    <text evidence="1">The sequence shown here is derived from an EMBL/GenBank/DDBJ whole genome shotgun (WGS) entry which is preliminary data.</text>
</comment>
<protein>
    <submittedName>
        <fullName evidence="1">Uncharacterized protein</fullName>
    </submittedName>
</protein>